<dbReference type="EMBL" id="UGQL01000001">
    <property type="protein sequence ID" value="STZ27745.1"/>
    <property type="molecule type" value="Genomic_DNA"/>
</dbReference>
<gene>
    <name evidence="2" type="ORF">NCTC11179_01281</name>
</gene>
<proteinExistence type="predicted"/>
<organism evidence="2 3">
    <name type="scientific">Myroides odoratus</name>
    <name type="common">Flavobacterium odoratum</name>
    <dbReference type="NCBI Taxonomy" id="256"/>
    <lineage>
        <taxon>Bacteria</taxon>
        <taxon>Pseudomonadati</taxon>
        <taxon>Bacteroidota</taxon>
        <taxon>Flavobacteriia</taxon>
        <taxon>Flavobacteriales</taxon>
        <taxon>Flavobacteriaceae</taxon>
        <taxon>Myroides</taxon>
    </lineage>
</organism>
<accession>A0A378RL67</accession>
<sequence>MKRKIITISVILACSLLFIALLLIMSTKEKQKIQFIGERSFENTPTVVSKIPLDENYALLKIYNNEVFATSWEGEHKGIIFKLDESSNRFKKFLDLKEIVKENVSISDYQFIHLDGEDALYFVNILDPKQVFIVSKNEVIEKYTTNHAIQRMNFSKEGVFTTTWDTTISPQYFKSNLKSRITEPIPFNYSNNLNYAGILLDGVVNANENYITITSYAQNVVLLFDRNFTFIRSMNLNIVNPEFKFSEISGRDPIIHPTNIYPTIHADLYEDNLCVLTNDTGIVEDGDYYIDIYNLATTNYVKSYPFEFVNGETPKEIRIVENQLYVLTNKALHVYEKN</sequence>
<feature type="transmembrane region" description="Helical" evidence="1">
    <location>
        <begin position="6"/>
        <end position="25"/>
    </location>
</feature>
<name>A0A378RL67_MYROD</name>
<keyword evidence="1" id="KW-1133">Transmembrane helix</keyword>
<keyword evidence="1" id="KW-0472">Membrane</keyword>
<protein>
    <submittedName>
        <fullName evidence="2">Uncharacterized protein</fullName>
    </submittedName>
</protein>
<keyword evidence="1" id="KW-0812">Transmembrane</keyword>
<reference evidence="2 3" key="1">
    <citation type="submission" date="2018-06" db="EMBL/GenBank/DDBJ databases">
        <authorList>
            <consortium name="Pathogen Informatics"/>
            <person name="Doyle S."/>
        </authorList>
    </citation>
    <scope>NUCLEOTIDE SEQUENCE [LARGE SCALE GENOMIC DNA]</scope>
    <source>
        <strain evidence="2 3">NCTC11179</strain>
    </source>
</reference>
<keyword evidence="3" id="KW-1185">Reference proteome</keyword>
<evidence type="ECO:0000256" key="1">
    <source>
        <dbReference type="SAM" id="Phobius"/>
    </source>
</evidence>
<evidence type="ECO:0000313" key="2">
    <source>
        <dbReference type="EMBL" id="STZ27745.1"/>
    </source>
</evidence>
<evidence type="ECO:0000313" key="3">
    <source>
        <dbReference type="Proteomes" id="UP000255024"/>
    </source>
</evidence>
<dbReference type="AlphaFoldDB" id="A0A378RL67"/>
<dbReference type="RefSeq" id="WP_236594134.1">
    <property type="nucleotide sequence ID" value="NZ_CP068107.1"/>
</dbReference>
<dbReference type="Proteomes" id="UP000255024">
    <property type="component" value="Unassembled WGS sequence"/>
</dbReference>